<dbReference type="Pfam" id="PF00668">
    <property type="entry name" value="Condensation"/>
    <property type="match status" value="1"/>
</dbReference>
<dbReference type="Gene3D" id="3.30.559.30">
    <property type="entry name" value="Nonribosomal peptide synthetase, condensation domain"/>
    <property type="match status" value="1"/>
</dbReference>
<dbReference type="SMART" id="SM00823">
    <property type="entry name" value="PKS_PP"/>
    <property type="match status" value="1"/>
</dbReference>
<feature type="domain" description="Carrier" evidence="4">
    <location>
        <begin position="955"/>
        <end position="1029"/>
    </location>
</feature>
<dbReference type="Proteomes" id="UP001595690">
    <property type="component" value="Unassembled WGS sequence"/>
</dbReference>
<comment type="caution">
    <text evidence="5">The sequence shown here is derived from an EMBL/GenBank/DDBJ whole genome shotgun (WGS) entry which is preliminary data.</text>
</comment>
<gene>
    <name evidence="5" type="ORF">ACFOWZ_04150</name>
</gene>
<evidence type="ECO:0000313" key="5">
    <source>
        <dbReference type="EMBL" id="MFC3890653.1"/>
    </source>
</evidence>
<dbReference type="SUPFAM" id="SSF52777">
    <property type="entry name" value="CoA-dependent acyltransferases"/>
    <property type="match status" value="2"/>
</dbReference>
<dbReference type="Gene3D" id="3.40.50.12780">
    <property type="entry name" value="N-terminal domain of ligase-like"/>
    <property type="match status" value="1"/>
</dbReference>
<dbReference type="Pfam" id="PF13193">
    <property type="entry name" value="AMP-binding_C"/>
    <property type="match status" value="1"/>
</dbReference>
<sequence>MAKNIEDLYGLSPIQQGLLYEQLHQPASGVYVEQLSITFAGAMRPDLFGRAWQAVVDRHPILRTSFHWNDEGEPLQVVHRSVSLPLDLQDWRDLPADEQERRYQAWLVEERLQGFDLTAVPLMRVSLIRRDEDTWTFAWRFSHLLMDGWSFGLAIMDFFACYRALYRGEEPGLPEAVPYRNYVGWWHGRTTTTEEKFWREELEGFEPVAPLGFAPDPVEIGVMGVHDYVHITLGDLADELQVLAKQHQLTLPTITQAAWILLHSRHLGTDDLVTGVTIAHRPPDLPGAGGILGPMIVTLPVRAKLDPAERLSDWLRRFQAEQAVMREQWSLPLVEIQRLADVPMPLLQTTVSYENVPMPQFQLDDVELSLVDAVYDGRTHYPITMVIMPGDDMPLRIMHDLRHFGRDAGRTVAAQLRALLEQMVRHPDTRIGDFDPRPREEIAAFAAHVAEPLVPVPQGTLPDRFTQWVQRQPTAVAVRCGDVSMTYWRLDQTANGIAHLLRARGIGAGSLVGLCVERSADLVVAVLAVLKAGAAYVPLDPEYPPERLRYLADDADLPLVLASGAVAEVASALGRPVLRLDDRTLWPEASAPPAVDTTGDDLAYVLYTSGSTGQPKGARVTHRGVLSLLAAAQETFGFGSEDVWTLCHSYAFDYTVWEMWGALAHGGAVVVVPPGLARDPLALQDLVAAEGVTVLSQTPAAFEQFAPRDDLALRYVFLGADRLDPRTLKPWAERDVTLVNLYGLTETSVVSTFHRIGRDEIERGDGASVIGSPLPNQRLYLLDPSGRPVPIGVPGEIHVSGPAVGLGYHGRDELTGQRFLPDPFAPGETMYRTGDLARRRPDGELEYLGRADGQVKVRGFRIEPGEIESELRAHPNVLSACVIVRSGALMAYVVPDGSRVPEAELYLHLRERLPAHMVPAAVGWIDAVPMTPNGKIDHAALPDLRVAGQAEQKVAPRTDLERRVADVVAAQLDLEDVGVLTDLGQLGLHSVLAMRLSAALKATFGADVPVSLLLVNPTVERIAQAVAGD</sequence>
<proteinExistence type="predicted"/>
<evidence type="ECO:0000313" key="6">
    <source>
        <dbReference type="Proteomes" id="UP001595690"/>
    </source>
</evidence>
<evidence type="ECO:0000256" key="2">
    <source>
        <dbReference type="ARBA" id="ARBA00022450"/>
    </source>
</evidence>
<keyword evidence="2" id="KW-0596">Phosphopantetheine</keyword>
<dbReference type="Gene3D" id="1.10.1200.10">
    <property type="entry name" value="ACP-like"/>
    <property type="match status" value="1"/>
</dbReference>
<evidence type="ECO:0000259" key="4">
    <source>
        <dbReference type="PROSITE" id="PS50075"/>
    </source>
</evidence>
<dbReference type="InterPro" id="IPR045851">
    <property type="entry name" value="AMP-bd_C_sf"/>
</dbReference>
<evidence type="ECO:0000256" key="3">
    <source>
        <dbReference type="ARBA" id="ARBA00022553"/>
    </source>
</evidence>
<dbReference type="PROSITE" id="PS50075">
    <property type="entry name" value="CARRIER"/>
    <property type="match status" value="1"/>
</dbReference>
<dbReference type="SUPFAM" id="SSF47336">
    <property type="entry name" value="ACP-like"/>
    <property type="match status" value="1"/>
</dbReference>
<dbReference type="CDD" id="cd19543">
    <property type="entry name" value="DCL_NRPS"/>
    <property type="match status" value="1"/>
</dbReference>
<protein>
    <submittedName>
        <fullName evidence="5">Amino acid adenylation domain-containing protein</fullName>
    </submittedName>
</protein>
<dbReference type="InterPro" id="IPR009081">
    <property type="entry name" value="PP-bd_ACP"/>
</dbReference>
<organism evidence="5 6">
    <name type="scientific">Lentzea rhizosphaerae</name>
    <dbReference type="NCBI Taxonomy" id="2041025"/>
    <lineage>
        <taxon>Bacteria</taxon>
        <taxon>Bacillati</taxon>
        <taxon>Actinomycetota</taxon>
        <taxon>Actinomycetes</taxon>
        <taxon>Pseudonocardiales</taxon>
        <taxon>Pseudonocardiaceae</taxon>
        <taxon>Lentzea</taxon>
    </lineage>
</organism>
<dbReference type="EMBL" id="JBHRZI010000005">
    <property type="protein sequence ID" value="MFC3890653.1"/>
    <property type="molecule type" value="Genomic_DNA"/>
</dbReference>
<dbReference type="PANTHER" id="PTHR45527">
    <property type="entry name" value="NONRIBOSOMAL PEPTIDE SYNTHETASE"/>
    <property type="match status" value="1"/>
</dbReference>
<dbReference type="InterPro" id="IPR042099">
    <property type="entry name" value="ANL_N_sf"/>
</dbReference>
<dbReference type="PANTHER" id="PTHR45527:SF1">
    <property type="entry name" value="FATTY ACID SYNTHASE"/>
    <property type="match status" value="1"/>
</dbReference>
<dbReference type="InterPro" id="IPR036736">
    <property type="entry name" value="ACP-like_sf"/>
</dbReference>
<dbReference type="InterPro" id="IPR001242">
    <property type="entry name" value="Condensation_dom"/>
</dbReference>
<dbReference type="SUPFAM" id="SSF56801">
    <property type="entry name" value="Acetyl-CoA synthetase-like"/>
    <property type="match status" value="1"/>
</dbReference>
<dbReference type="InterPro" id="IPR020845">
    <property type="entry name" value="AMP-binding_CS"/>
</dbReference>
<dbReference type="InterPro" id="IPR000873">
    <property type="entry name" value="AMP-dep_synth/lig_dom"/>
</dbReference>
<dbReference type="PROSITE" id="PS00012">
    <property type="entry name" value="PHOSPHOPANTETHEINE"/>
    <property type="match status" value="1"/>
</dbReference>
<dbReference type="Pfam" id="PF00501">
    <property type="entry name" value="AMP-binding"/>
    <property type="match status" value="1"/>
</dbReference>
<dbReference type="InterPro" id="IPR010071">
    <property type="entry name" value="AA_adenyl_dom"/>
</dbReference>
<dbReference type="Pfam" id="PF00550">
    <property type="entry name" value="PP-binding"/>
    <property type="match status" value="1"/>
</dbReference>
<dbReference type="InterPro" id="IPR006162">
    <property type="entry name" value="Ppantetheine_attach_site"/>
</dbReference>
<dbReference type="Gene3D" id="3.30.559.10">
    <property type="entry name" value="Chloramphenicol acetyltransferase-like domain"/>
    <property type="match status" value="1"/>
</dbReference>
<comment type="cofactor">
    <cofactor evidence="1">
        <name>pantetheine 4'-phosphate</name>
        <dbReference type="ChEBI" id="CHEBI:47942"/>
    </cofactor>
</comment>
<dbReference type="NCBIfam" id="TIGR01733">
    <property type="entry name" value="AA-adenyl-dom"/>
    <property type="match status" value="1"/>
</dbReference>
<name>A0ABV8BJZ8_9PSEU</name>
<dbReference type="InterPro" id="IPR023213">
    <property type="entry name" value="CAT-like_dom_sf"/>
</dbReference>
<dbReference type="Gene3D" id="3.30.300.30">
    <property type="match status" value="1"/>
</dbReference>
<dbReference type="CDD" id="cd17643">
    <property type="entry name" value="A_NRPS_Cytc1-like"/>
    <property type="match status" value="1"/>
</dbReference>
<keyword evidence="6" id="KW-1185">Reference proteome</keyword>
<dbReference type="RefSeq" id="WP_382368884.1">
    <property type="nucleotide sequence ID" value="NZ_JBHRZI010000005.1"/>
</dbReference>
<dbReference type="InterPro" id="IPR020806">
    <property type="entry name" value="PKS_PP-bd"/>
</dbReference>
<dbReference type="PROSITE" id="PS00455">
    <property type="entry name" value="AMP_BINDING"/>
    <property type="match status" value="1"/>
</dbReference>
<reference evidence="6" key="1">
    <citation type="journal article" date="2019" name="Int. J. Syst. Evol. Microbiol.">
        <title>The Global Catalogue of Microorganisms (GCM) 10K type strain sequencing project: providing services to taxonomists for standard genome sequencing and annotation.</title>
        <authorList>
            <consortium name="The Broad Institute Genomics Platform"/>
            <consortium name="The Broad Institute Genome Sequencing Center for Infectious Disease"/>
            <person name="Wu L."/>
            <person name="Ma J."/>
        </authorList>
    </citation>
    <scope>NUCLEOTIDE SEQUENCE [LARGE SCALE GENOMIC DNA]</scope>
    <source>
        <strain evidence="6">CGMCC 4.7405</strain>
    </source>
</reference>
<accession>A0ABV8BJZ8</accession>
<evidence type="ECO:0000256" key="1">
    <source>
        <dbReference type="ARBA" id="ARBA00001957"/>
    </source>
</evidence>
<keyword evidence="3" id="KW-0597">Phosphoprotein</keyword>
<dbReference type="InterPro" id="IPR025110">
    <property type="entry name" value="AMP-bd_C"/>
</dbReference>